<dbReference type="InterPro" id="IPR051149">
    <property type="entry name" value="Spindly/BICDR_Dynein_Adapter"/>
</dbReference>
<dbReference type="EMBL" id="JAHLQT010037514">
    <property type="protein sequence ID" value="KAG7157341.1"/>
    <property type="molecule type" value="Genomic_DNA"/>
</dbReference>
<gene>
    <name evidence="4" type="primary">spdl1-b-L</name>
    <name evidence="4" type="ORF">Hamer_G005757</name>
</gene>
<protein>
    <submittedName>
        <fullName evidence="4">Spindly-B-like</fullName>
    </submittedName>
</protein>
<comment type="caution">
    <text evidence="4">The sequence shown here is derived from an EMBL/GenBank/DDBJ whole genome shotgun (WGS) entry which is preliminary data.</text>
</comment>
<dbReference type="Proteomes" id="UP000747542">
    <property type="component" value="Unassembled WGS sequence"/>
</dbReference>
<feature type="coiled-coil region" evidence="2">
    <location>
        <begin position="361"/>
        <end position="388"/>
    </location>
</feature>
<reference evidence="4" key="1">
    <citation type="journal article" date="2021" name="Sci. Adv.">
        <title>The American lobster genome reveals insights on longevity, neural, and immune adaptations.</title>
        <authorList>
            <person name="Polinski J.M."/>
            <person name="Zimin A.V."/>
            <person name="Clark K.F."/>
            <person name="Kohn A.B."/>
            <person name="Sadowski N."/>
            <person name="Timp W."/>
            <person name="Ptitsyn A."/>
            <person name="Khanna P."/>
            <person name="Romanova D.Y."/>
            <person name="Williams P."/>
            <person name="Greenwood S.J."/>
            <person name="Moroz L.L."/>
            <person name="Walt D.R."/>
            <person name="Bodnar A.G."/>
        </authorList>
    </citation>
    <scope>NUCLEOTIDE SEQUENCE</scope>
    <source>
        <strain evidence="4">GMGI-L3</strain>
    </source>
</reference>
<dbReference type="PANTHER" id="PTHR32123">
    <property type="entry name" value="BICD FAMILY-LIKE CARGO ADAPTER"/>
    <property type="match status" value="1"/>
</dbReference>
<accession>A0A8J5MMX5</accession>
<organism evidence="4 5">
    <name type="scientific">Homarus americanus</name>
    <name type="common">American lobster</name>
    <dbReference type="NCBI Taxonomy" id="6706"/>
    <lineage>
        <taxon>Eukaryota</taxon>
        <taxon>Metazoa</taxon>
        <taxon>Ecdysozoa</taxon>
        <taxon>Arthropoda</taxon>
        <taxon>Crustacea</taxon>
        <taxon>Multicrustacea</taxon>
        <taxon>Malacostraca</taxon>
        <taxon>Eumalacostraca</taxon>
        <taxon>Eucarida</taxon>
        <taxon>Decapoda</taxon>
        <taxon>Pleocyemata</taxon>
        <taxon>Astacidea</taxon>
        <taxon>Nephropoidea</taxon>
        <taxon>Nephropidae</taxon>
        <taxon>Homarus</taxon>
    </lineage>
</organism>
<dbReference type="AlphaFoldDB" id="A0A8J5MMX5"/>
<proteinExistence type="predicted"/>
<feature type="compositionally biased region" description="Polar residues" evidence="3">
    <location>
        <begin position="547"/>
        <end position="557"/>
    </location>
</feature>
<evidence type="ECO:0000256" key="3">
    <source>
        <dbReference type="SAM" id="MobiDB-lite"/>
    </source>
</evidence>
<feature type="coiled-coil region" evidence="2">
    <location>
        <begin position="183"/>
        <end position="238"/>
    </location>
</feature>
<keyword evidence="5" id="KW-1185">Reference proteome</keyword>
<dbReference type="PANTHER" id="PTHR32123:SF9">
    <property type="entry name" value="PROTEIN SPINDLY"/>
    <property type="match status" value="1"/>
</dbReference>
<feature type="region of interest" description="Disordered" evidence="3">
    <location>
        <begin position="523"/>
        <end position="557"/>
    </location>
</feature>
<evidence type="ECO:0000256" key="1">
    <source>
        <dbReference type="ARBA" id="ARBA00023054"/>
    </source>
</evidence>
<evidence type="ECO:0000256" key="2">
    <source>
        <dbReference type="SAM" id="Coils"/>
    </source>
</evidence>
<evidence type="ECO:0000313" key="4">
    <source>
        <dbReference type="EMBL" id="KAG7157341.1"/>
    </source>
</evidence>
<keyword evidence="1 2" id="KW-0175">Coiled coil</keyword>
<evidence type="ECO:0000313" key="5">
    <source>
        <dbReference type="Proteomes" id="UP000747542"/>
    </source>
</evidence>
<sequence>MDTNESSKFAELQQRLKEAEKNTILAATYGKELLEENHELHTKLENVIKEYATKIEAMEQEKYSLSQKLETHLHTERSLALELEQLREQHNIQIESMEAKATLNHDHEHQQHVKKMELSQMKERMVLQEAQLKEAQERLDMCNSSIHEQSTDEATATMQSQIMTLTCEKQELEVQVSSLTALKKADKYRLAKAEKTVSKLEAEVEEKECQCTSYYNALEKNKEEMQELNMEIESLRLAETDPARKGNSLFAEVEDHRQAMEKQLLKKRNSVTQNGSGKMKNFAMKQNTLALLRAGLVTGRRQITLVVRTSVVLSGVLLRERMMEGVDEDQDTNSFFQNMYGKSQKKIAELGQELHTAQFDKVVLSDQILQLQRKLRQAEGARDATNAEIIRLTVKLEEMASEKNREISPGSQEVKRVVEKIPGFEKLFSTAQTQISLPMETVPLKEKLVNPNTMQEVERQTKSIDANSGNGVDLSPSKVAANQENEIPSVQELKKRQKKSVHMTETVTVQEYNGDVQELKMKIDDGEKKVERKRKAMRKMEAPPVESNEQLDGCKQQ</sequence>
<feature type="coiled-coil region" evidence="2">
    <location>
        <begin position="2"/>
        <end position="138"/>
    </location>
</feature>
<name>A0A8J5MMX5_HOMAM</name>